<dbReference type="EMBL" id="BMAW01014000">
    <property type="protein sequence ID" value="GFT36930.1"/>
    <property type="molecule type" value="Genomic_DNA"/>
</dbReference>
<accession>A0A8X6NV99</accession>
<protein>
    <submittedName>
        <fullName evidence="1">Uncharacterized protein</fullName>
    </submittedName>
</protein>
<sequence>MKKKIQCRKNPIKVNSLSTPRVVPIPQAGKIVAPPTIRGKKLFCGRGNTQGSRGGSLRHDVRIPYLRAYYLRPGVRR</sequence>
<gene>
    <name evidence="1" type="ORF">NPIL_91571</name>
</gene>
<comment type="caution">
    <text evidence="1">The sequence shown here is derived from an EMBL/GenBank/DDBJ whole genome shotgun (WGS) entry which is preliminary data.</text>
</comment>
<dbReference type="OrthoDB" id="10556358at2759"/>
<organism evidence="1 2">
    <name type="scientific">Nephila pilipes</name>
    <name type="common">Giant wood spider</name>
    <name type="synonym">Nephila maculata</name>
    <dbReference type="NCBI Taxonomy" id="299642"/>
    <lineage>
        <taxon>Eukaryota</taxon>
        <taxon>Metazoa</taxon>
        <taxon>Ecdysozoa</taxon>
        <taxon>Arthropoda</taxon>
        <taxon>Chelicerata</taxon>
        <taxon>Arachnida</taxon>
        <taxon>Araneae</taxon>
        <taxon>Araneomorphae</taxon>
        <taxon>Entelegynae</taxon>
        <taxon>Araneoidea</taxon>
        <taxon>Nephilidae</taxon>
        <taxon>Nephila</taxon>
    </lineage>
</organism>
<evidence type="ECO:0000313" key="2">
    <source>
        <dbReference type="Proteomes" id="UP000887013"/>
    </source>
</evidence>
<evidence type="ECO:0000313" key="1">
    <source>
        <dbReference type="EMBL" id="GFT36930.1"/>
    </source>
</evidence>
<reference evidence="1" key="1">
    <citation type="submission" date="2020-08" db="EMBL/GenBank/DDBJ databases">
        <title>Multicomponent nature underlies the extraordinary mechanical properties of spider dragline silk.</title>
        <authorList>
            <person name="Kono N."/>
            <person name="Nakamura H."/>
            <person name="Mori M."/>
            <person name="Yoshida Y."/>
            <person name="Ohtoshi R."/>
            <person name="Malay A.D."/>
            <person name="Moran D.A.P."/>
            <person name="Tomita M."/>
            <person name="Numata K."/>
            <person name="Arakawa K."/>
        </authorList>
    </citation>
    <scope>NUCLEOTIDE SEQUENCE</scope>
</reference>
<dbReference type="Proteomes" id="UP000887013">
    <property type="component" value="Unassembled WGS sequence"/>
</dbReference>
<keyword evidence="2" id="KW-1185">Reference proteome</keyword>
<dbReference type="AlphaFoldDB" id="A0A8X6NV99"/>
<proteinExistence type="predicted"/>
<name>A0A8X6NV99_NEPPI</name>